<organism evidence="11 12">
    <name type="scientific">Guopingia tenuis</name>
    <dbReference type="NCBI Taxonomy" id="2763656"/>
    <lineage>
        <taxon>Bacteria</taxon>
        <taxon>Bacillati</taxon>
        <taxon>Bacillota</taxon>
        <taxon>Clostridia</taxon>
        <taxon>Christensenellales</taxon>
        <taxon>Christensenellaceae</taxon>
        <taxon>Guopingia</taxon>
    </lineage>
</organism>
<evidence type="ECO:0000259" key="9">
    <source>
        <dbReference type="PROSITE" id="PS51192"/>
    </source>
</evidence>
<dbReference type="GO" id="GO:0006281">
    <property type="term" value="P:DNA repair"/>
    <property type="evidence" value="ECO:0007669"/>
    <property type="project" value="UniProtKB-KW"/>
</dbReference>
<keyword evidence="1" id="KW-0547">Nucleotide-binding</keyword>
<dbReference type="PROSITE" id="PS51194">
    <property type="entry name" value="HELICASE_CTER"/>
    <property type="match status" value="1"/>
</dbReference>
<dbReference type="Pfam" id="PF00271">
    <property type="entry name" value="Helicase_C"/>
    <property type="match status" value="1"/>
</dbReference>
<dbReference type="GO" id="GO:0003678">
    <property type="term" value="F:DNA helicase activity"/>
    <property type="evidence" value="ECO:0007669"/>
    <property type="project" value="TreeGrafter"/>
</dbReference>
<comment type="caution">
    <text evidence="11">The sequence shown here is derived from an EMBL/GenBank/DDBJ whole genome shotgun (WGS) entry which is preliminary data.</text>
</comment>
<dbReference type="PANTHER" id="PTHR47964">
    <property type="entry name" value="ATP-DEPENDENT DNA HELICASE HOMOLOG RECG, CHLOROPLASTIC"/>
    <property type="match status" value="1"/>
</dbReference>
<dbReference type="InterPro" id="IPR014001">
    <property type="entry name" value="Helicase_ATP-bd"/>
</dbReference>
<dbReference type="SMART" id="SM00487">
    <property type="entry name" value="DEXDc"/>
    <property type="match status" value="1"/>
</dbReference>
<dbReference type="InterPro" id="IPR001650">
    <property type="entry name" value="Helicase_C-like"/>
</dbReference>
<keyword evidence="12" id="KW-1185">Reference proteome</keyword>
<dbReference type="AlphaFoldDB" id="A0A926DIQ2"/>
<dbReference type="RefSeq" id="WP_249279806.1">
    <property type="nucleotide sequence ID" value="NZ_JACRSS010000001.1"/>
</dbReference>
<dbReference type="InterPro" id="IPR012340">
    <property type="entry name" value="NA-bd_OB-fold"/>
</dbReference>
<evidence type="ECO:0000256" key="5">
    <source>
        <dbReference type="ARBA" id="ARBA00022840"/>
    </source>
</evidence>
<evidence type="ECO:0000256" key="6">
    <source>
        <dbReference type="ARBA" id="ARBA00023125"/>
    </source>
</evidence>
<evidence type="ECO:0000256" key="7">
    <source>
        <dbReference type="ARBA" id="ARBA00023204"/>
    </source>
</evidence>
<evidence type="ECO:0000313" key="12">
    <source>
        <dbReference type="Proteomes" id="UP000617951"/>
    </source>
</evidence>
<dbReference type="Proteomes" id="UP000617951">
    <property type="component" value="Unassembled WGS sequence"/>
</dbReference>
<dbReference type="PROSITE" id="PS51192">
    <property type="entry name" value="HELICASE_ATP_BIND_1"/>
    <property type="match status" value="1"/>
</dbReference>
<dbReference type="Gene3D" id="2.40.50.140">
    <property type="entry name" value="Nucleic acid-binding proteins"/>
    <property type="match status" value="1"/>
</dbReference>
<dbReference type="SMART" id="SM00490">
    <property type="entry name" value="HELICc"/>
    <property type="match status" value="1"/>
</dbReference>
<dbReference type="SUPFAM" id="SSF52540">
    <property type="entry name" value="P-loop containing nucleoside triphosphate hydrolases"/>
    <property type="match status" value="1"/>
</dbReference>
<keyword evidence="2" id="KW-0227">DNA damage</keyword>
<proteinExistence type="predicted"/>
<dbReference type="GO" id="GO:0016787">
    <property type="term" value="F:hydrolase activity"/>
    <property type="evidence" value="ECO:0007669"/>
    <property type="project" value="UniProtKB-KW"/>
</dbReference>
<dbReference type="Pfam" id="PF17191">
    <property type="entry name" value="RecG_wedge"/>
    <property type="match status" value="1"/>
</dbReference>
<dbReference type="InterPro" id="IPR033454">
    <property type="entry name" value="RecG_wedge"/>
</dbReference>
<evidence type="ECO:0000256" key="1">
    <source>
        <dbReference type="ARBA" id="ARBA00022741"/>
    </source>
</evidence>
<evidence type="ECO:0000256" key="8">
    <source>
        <dbReference type="ARBA" id="ARBA00049819"/>
    </source>
</evidence>
<keyword evidence="3" id="KW-0378">Hydrolase</keyword>
<evidence type="ECO:0000259" key="10">
    <source>
        <dbReference type="PROSITE" id="PS51194"/>
    </source>
</evidence>
<dbReference type="Pfam" id="PF19833">
    <property type="entry name" value="RecG_dom3_C"/>
    <property type="match status" value="1"/>
</dbReference>
<evidence type="ECO:0000256" key="4">
    <source>
        <dbReference type="ARBA" id="ARBA00022806"/>
    </source>
</evidence>
<keyword evidence="7" id="KW-0234">DNA repair</keyword>
<dbReference type="CDD" id="cd04488">
    <property type="entry name" value="RecG_wedge_OBF"/>
    <property type="match status" value="1"/>
</dbReference>
<dbReference type="PANTHER" id="PTHR47964:SF1">
    <property type="entry name" value="ATP-DEPENDENT DNA HELICASE HOMOLOG RECG, CHLOROPLASTIC"/>
    <property type="match status" value="1"/>
</dbReference>
<evidence type="ECO:0000313" key="11">
    <source>
        <dbReference type="EMBL" id="MBC8538004.1"/>
    </source>
</evidence>
<gene>
    <name evidence="11" type="ORF">H8693_03550</name>
</gene>
<dbReference type="Gene3D" id="3.40.50.300">
    <property type="entry name" value="P-loop containing nucleotide triphosphate hydrolases"/>
    <property type="match status" value="2"/>
</dbReference>
<protein>
    <recommendedName>
        <fullName evidence="8">Probable DNA 3'-5' helicase RecG</fullName>
    </recommendedName>
</protein>
<evidence type="ECO:0000256" key="2">
    <source>
        <dbReference type="ARBA" id="ARBA00022763"/>
    </source>
</evidence>
<sequence>MDWNAPLTALPKIGEKTAKLFKKLDIVCAGDLLWHLPAYYRDLRTPVPLREIREGEEVLVRGRLTTPPRWGRRQGKFSVFSFEVADGTGVLLIHIFNLPFLFSRYKTGQEYFFYGKPKVFRDRMQMDNPLAYPPGETPGILPFYPLTAGISQIMMRRTVAAALREVRPPETFSGGLCAAADISGDGESFRLVHAPQTPEEYERGRRSMVYRELLVFSRMLALMDKGEISREALRFPENIVEEYEALLPFACTGAQRRVMEEIAGDLRGKTPMNRLVEGDVGSGKTAVALFAAYAAMQAGRQTVLMAPTELLAGQHFAFAEKIFGRRAALLRGSCTKAEREEIFARIAGGEVQVLVGTHAVLYHELPFPALDLVITDEQHRFGVGQRAALLRGNPAAHTLILTATPIPRTLSLVLYGKAKISLLDELPPGRKPVATHIVGQQKRRDMYTWLRGKLKEGEQAYVVCPLVEPSEGFSALSVEEVQRDLSRFFRGFGVEMLHGRMSGEEKREIMERFRSGATQVLVSTTVIEVGVDVPNASIMIVENADRFGLAQLHQLRGRVGRGDKESFCYLVSDGSGLERLRILKSTNDGFAIAEKDLELRGGGELTGQRQHGKGSLQVSNLVRDVDVLLETREMLERMPEEFPEDYAKATQLALEKIREGDAQVVLN</sequence>
<dbReference type="GO" id="GO:0005524">
    <property type="term" value="F:ATP binding"/>
    <property type="evidence" value="ECO:0007669"/>
    <property type="project" value="UniProtKB-KW"/>
</dbReference>
<dbReference type="InterPro" id="IPR011545">
    <property type="entry name" value="DEAD/DEAH_box_helicase_dom"/>
</dbReference>
<keyword evidence="6" id="KW-0238">DNA-binding</keyword>
<feature type="domain" description="Helicase ATP-binding" evidence="9">
    <location>
        <begin position="265"/>
        <end position="423"/>
    </location>
</feature>
<dbReference type="EMBL" id="JACRSS010000001">
    <property type="protein sequence ID" value="MBC8538004.1"/>
    <property type="molecule type" value="Genomic_DNA"/>
</dbReference>
<dbReference type="InterPro" id="IPR045562">
    <property type="entry name" value="RecG_dom3_C"/>
</dbReference>
<dbReference type="GO" id="GO:0003677">
    <property type="term" value="F:DNA binding"/>
    <property type="evidence" value="ECO:0007669"/>
    <property type="project" value="UniProtKB-KW"/>
</dbReference>
<keyword evidence="5" id="KW-0067">ATP-binding</keyword>
<keyword evidence="4 11" id="KW-0347">Helicase</keyword>
<evidence type="ECO:0000256" key="3">
    <source>
        <dbReference type="ARBA" id="ARBA00022801"/>
    </source>
</evidence>
<dbReference type="Pfam" id="PF00270">
    <property type="entry name" value="DEAD"/>
    <property type="match status" value="1"/>
</dbReference>
<dbReference type="InterPro" id="IPR027417">
    <property type="entry name" value="P-loop_NTPase"/>
</dbReference>
<reference evidence="11" key="1">
    <citation type="submission" date="2020-08" db="EMBL/GenBank/DDBJ databases">
        <title>Genome public.</title>
        <authorList>
            <person name="Liu C."/>
            <person name="Sun Q."/>
        </authorList>
    </citation>
    <scope>NUCLEOTIDE SEQUENCE</scope>
    <source>
        <strain evidence="11">NSJ-63</strain>
    </source>
</reference>
<dbReference type="SUPFAM" id="SSF50249">
    <property type="entry name" value="Nucleic acid-binding proteins"/>
    <property type="match status" value="1"/>
</dbReference>
<dbReference type="InterPro" id="IPR047112">
    <property type="entry name" value="RecG/Mfd"/>
</dbReference>
<feature type="domain" description="Helicase C-terminal" evidence="10">
    <location>
        <begin position="456"/>
        <end position="598"/>
    </location>
</feature>
<name>A0A926DIQ2_9FIRM</name>
<accession>A0A926DIQ2</accession>